<dbReference type="InParanoid" id="D6RNX1"/>
<evidence type="ECO:0000313" key="1">
    <source>
        <dbReference type="EMBL" id="EFI27395.1"/>
    </source>
</evidence>
<dbReference type="InterPro" id="IPR032710">
    <property type="entry name" value="NTF2-like_dom_sf"/>
</dbReference>
<dbReference type="EMBL" id="AACS02000007">
    <property type="protein sequence ID" value="EFI27395.1"/>
    <property type="molecule type" value="Genomic_DNA"/>
</dbReference>
<keyword evidence="2" id="KW-1185">Reference proteome</keyword>
<name>D6RNX1_COPC7</name>
<dbReference type="Proteomes" id="UP000001861">
    <property type="component" value="Unassembled WGS sequence"/>
</dbReference>
<dbReference type="AlphaFoldDB" id="D6RNX1"/>
<sequence>MKFSDTAQFSSAILGADLQLPRAWIKKALSAFERKNPGYVSLVFEDTEEATLDFQSIPPIVGADALREFHEWLFKAILKAEFSVNSAHLLSTQIIFHVEGTFHFLEEEPQFVSWMIAVDKRPQDSKARAMTVYGQTAPFLAKCQASAGSSSPTLDSRP</sequence>
<dbReference type="GeneID" id="9378431"/>
<dbReference type="SUPFAM" id="SSF54427">
    <property type="entry name" value="NTF2-like"/>
    <property type="match status" value="1"/>
</dbReference>
<reference evidence="1 2" key="1">
    <citation type="journal article" date="2010" name="Proc. Natl. Acad. Sci. U.S.A.">
        <title>Insights into evolution of multicellular fungi from the assembled chromosomes of the mushroom Coprinopsis cinerea (Coprinus cinereus).</title>
        <authorList>
            <person name="Stajich J.E."/>
            <person name="Wilke S.K."/>
            <person name="Ahren D."/>
            <person name="Au C.H."/>
            <person name="Birren B.W."/>
            <person name="Borodovsky M."/>
            <person name="Burns C."/>
            <person name="Canback B."/>
            <person name="Casselton L.A."/>
            <person name="Cheng C.K."/>
            <person name="Deng J."/>
            <person name="Dietrich F.S."/>
            <person name="Fargo D.C."/>
            <person name="Farman M.L."/>
            <person name="Gathman A.C."/>
            <person name="Goldberg J."/>
            <person name="Guigo R."/>
            <person name="Hoegger P.J."/>
            <person name="Hooker J.B."/>
            <person name="Huggins A."/>
            <person name="James T.Y."/>
            <person name="Kamada T."/>
            <person name="Kilaru S."/>
            <person name="Kodira C."/>
            <person name="Kues U."/>
            <person name="Kupfer D."/>
            <person name="Kwan H.S."/>
            <person name="Lomsadze A."/>
            <person name="Li W."/>
            <person name="Lilly W.W."/>
            <person name="Ma L.J."/>
            <person name="Mackey A.J."/>
            <person name="Manning G."/>
            <person name="Martin F."/>
            <person name="Muraguchi H."/>
            <person name="Natvig D.O."/>
            <person name="Palmerini H."/>
            <person name="Ramesh M.A."/>
            <person name="Rehmeyer C.J."/>
            <person name="Roe B.A."/>
            <person name="Shenoy N."/>
            <person name="Stanke M."/>
            <person name="Ter-Hovhannisyan V."/>
            <person name="Tunlid A."/>
            <person name="Velagapudi R."/>
            <person name="Vision T.J."/>
            <person name="Zeng Q."/>
            <person name="Zolan M.E."/>
            <person name="Pukkila P.J."/>
        </authorList>
    </citation>
    <scope>NUCLEOTIDE SEQUENCE [LARGE SCALE GENOMIC DNA]</scope>
    <source>
        <strain evidence="2">Okayama-7 / 130 / ATCC MYA-4618 / FGSC 9003</strain>
    </source>
</reference>
<organism evidence="1 2">
    <name type="scientific">Coprinopsis cinerea (strain Okayama-7 / 130 / ATCC MYA-4618 / FGSC 9003)</name>
    <name type="common">Inky cap fungus</name>
    <name type="synonym">Hormographiella aspergillata</name>
    <dbReference type="NCBI Taxonomy" id="240176"/>
    <lineage>
        <taxon>Eukaryota</taxon>
        <taxon>Fungi</taxon>
        <taxon>Dikarya</taxon>
        <taxon>Basidiomycota</taxon>
        <taxon>Agaricomycotina</taxon>
        <taxon>Agaricomycetes</taxon>
        <taxon>Agaricomycetidae</taxon>
        <taxon>Agaricales</taxon>
        <taxon>Agaricineae</taxon>
        <taxon>Psathyrellaceae</taxon>
        <taxon>Coprinopsis</taxon>
    </lineage>
</organism>
<dbReference type="KEGG" id="cci:CC1G_14866"/>
<proteinExistence type="predicted"/>
<evidence type="ECO:0000313" key="2">
    <source>
        <dbReference type="Proteomes" id="UP000001861"/>
    </source>
</evidence>
<comment type="caution">
    <text evidence="1">The sequence shown here is derived from an EMBL/GenBank/DDBJ whole genome shotgun (WGS) entry which is preliminary data.</text>
</comment>
<dbReference type="RefSeq" id="XP_002910889.1">
    <property type="nucleotide sequence ID" value="XM_002910843.1"/>
</dbReference>
<dbReference type="HOGENOM" id="CLU_1669308_0_0_1"/>
<accession>D6RNX1</accession>
<protein>
    <submittedName>
        <fullName evidence="1">Uncharacterized protein</fullName>
    </submittedName>
</protein>
<gene>
    <name evidence="1" type="ORF">CC1G_14866</name>
</gene>
<dbReference type="VEuPathDB" id="FungiDB:CC1G_14866"/>